<dbReference type="PANTHER" id="PTHR30098:SF2">
    <property type="entry name" value="LEUCYL_PHENYLALANYL-TRNA--PROTEIN TRANSFERASE"/>
    <property type="match status" value="1"/>
</dbReference>
<protein>
    <recommendedName>
        <fullName evidence="4">Leucyl/phenylalanyl-tRNA--protein transferase</fullName>
        <ecNumber evidence="4">2.3.2.6</ecNumber>
    </recommendedName>
    <alternativeName>
        <fullName evidence="4">L/F-transferase</fullName>
    </alternativeName>
    <alternativeName>
        <fullName evidence="4">Leucyltransferase</fullName>
    </alternativeName>
    <alternativeName>
        <fullName evidence="4">Phenyalanyltransferase</fullName>
    </alternativeName>
</protein>
<gene>
    <name evidence="4" type="primary">aat</name>
    <name evidence="5" type="ORF">BG910_06760</name>
</gene>
<comment type="catalytic activity">
    <reaction evidence="4">
        <text>L-phenylalanyl-tRNA(Phe) + an N-terminal L-alpha-aminoacyl-[protein] = an N-terminal L-phenylalanyl-L-alpha-aminoacyl-[protein] + tRNA(Phe)</text>
        <dbReference type="Rhea" id="RHEA:43632"/>
        <dbReference type="Rhea" id="RHEA-COMP:9668"/>
        <dbReference type="Rhea" id="RHEA-COMP:9699"/>
        <dbReference type="Rhea" id="RHEA-COMP:10636"/>
        <dbReference type="Rhea" id="RHEA-COMP:10637"/>
        <dbReference type="ChEBI" id="CHEBI:78442"/>
        <dbReference type="ChEBI" id="CHEBI:78531"/>
        <dbReference type="ChEBI" id="CHEBI:78597"/>
        <dbReference type="ChEBI" id="CHEBI:83561"/>
        <dbReference type="EC" id="2.3.2.6"/>
    </reaction>
</comment>
<sequence length="247" mass="27681">MNIPFLPPQDYRFPNPDYALEHCDGLVGVSADLDRGRLLSAYRSGIFPWFSQNGLFYWFATAPRTVLFPEKLHIGKSLAKTLRNKPYRVTADQTFGKVIAHCAAVPRPGQDGTWIVPEFQTAYTRLHESGHAHSFECWYPDEQGRLKLAGGFYGVQIGSVFYGESMFALAPDASKIAFACAVPYLAERGVQLIDCQQDTEHLARFGSEQMDFHDFQTALRDLNGRPLCRNIGGTVCCNCLPNCVSFR</sequence>
<keyword evidence="3 4" id="KW-0012">Acyltransferase</keyword>
<dbReference type="Gene3D" id="3.40.630.70">
    <property type="entry name" value="Leucyl/phenylalanyl-tRNA-protein transferase, C-terminal domain"/>
    <property type="match status" value="1"/>
</dbReference>
<reference evidence="5 6" key="1">
    <citation type="submission" date="2017-06" db="EMBL/GenBank/DDBJ databases">
        <title>Neisseria chenwenguii sp. nov., isolated from the intestinal contents of Tibetan Plateau Pika in Yushu, Qinghai Province, China.</title>
        <authorList>
            <person name="Zhang G."/>
        </authorList>
    </citation>
    <scope>NUCLEOTIDE SEQUENCE [LARGE SCALE GENOMIC DNA]</scope>
    <source>
        <strain evidence="5 6">10023</strain>
    </source>
</reference>
<dbReference type="AlphaFoldDB" id="A0A220S1Y0"/>
<keyword evidence="1 4" id="KW-0963">Cytoplasm</keyword>
<proteinExistence type="inferred from homology"/>
<dbReference type="Proteomes" id="UP000198238">
    <property type="component" value="Chromosome"/>
</dbReference>
<dbReference type="SUPFAM" id="SSF55729">
    <property type="entry name" value="Acyl-CoA N-acyltransferases (Nat)"/>
    <property type="match status" value="1"/>
</dbReference>
<dbReference type="GO" id="GO:0008914">
    <property type="term" value="F:leucyl-tRNA--protein transferase activity"/>
    <property type="evidence" value="ECO:0007669"/>
    <property type="project" value="UniProtKB-UniRule"/>
</dbReference>
<dbReference type="GO" id="GO:0030163">
    <property type="term" value="P:protein catabolic process"/>
    <property type="evidence" value="ECO:0007669"/>
    <property type="project" value="UniProtKB-UniRule"/>
</dbReference>
<dbReference type="InterPro" id="IPR042221">
    <property type="entry name" value="Leu/Phe-tRNA_Trfase_N"/>
</dbReference>
<dbReference type="Gene3D" id="3.30.70.3550">
    <property type="entry name" value="Leucyl/phenylalanyl-tRNA-protein transferase, N-terminal domain"/>
    <property type="match status" value="1"/>
</dbReference>
<dbReference type="RefSeq" id="WP_089036185.1">
    <property type="nucleotide sequence ID" value="NZ_CP022278.1"/>
</dbReference>
<dbReference type="InterPro" id="IPR042203">
    <property type="entry name" value="Leu/Phe-tRNA_Trfase_C"/>
</dbReference>
<keyword evidence="6" id="KW-1185">Reference proteome</keyword>
<evidence type="ECO:0000256" key="1">
    <source>
        <dbReference type="ARBA" id="ARBA00022490"/>
    </source>
</evidence>
<dbReference type="InterPro" id="IPR004616">
    <property type="entry name" value="Leu/Phe-tRNA_Trfase"/>
</dbReference>
<name>A0A220S1Y0_9NEIS</name>
<comment type="function">
    <text evidence="4">Functions in the N-end rule pathway of protein degradation where it conjugates Leu, Phe and, less efficiently, Met from aminoacyl-tRNAs to the N-termini of proteins containing an N-terminal arginine or lysine.</text>
</comment>
<dbReference type="GO" id="GO:0005737">
    <property type="term" value="C:cytoplasm"/>
    <property type="evidence" value="ECO:0007669"/>
    <property type="project" value="UniProtKB-SubCell"/>
</dbReference>
<dbReference type="NCBIfam" id="TIGR00667">
    <property type="entry name" value="aat"/>
    <property type="match status" value="1"/>
</dbReference>
<comment type="similarity">
    <text evidence="4">Belongs to the L/F-transferase family.</text>
</comment>
<dbReference type="EMBL" id="CP022278">
    <property type="protein sequence ID" value="ASK27484.1"/>
    <property type="molecule type" value="Genomic_DNA"/>
</dbReference>
<comment type="catalytic activity">
    <reaction evidence="4">
        <text>N-terminal L-lysyl-[protein] + L-leucyl-tRNA(Leu) = N-terminal L-leucyl-L-lysyl-[protein] + tRNA(Leu) + H(+)</text>
        <dbReference type="Rhea" id="RHEA:12340"/>
        <dbReference type="Rhea" id="RHEA-COMP:9613"/>
        <dbReference type="Rhea" id="RHEA-COMP:9622"/>
        <dbReference type="Rhea" id="RHEA-COMP:12670"/>
        <dbReference type="Rhea" id="RHEA-COMP:12671"/>
        <dbReference type="ChEBI" id="CHEBI:15378"/>
        <dbReference type="ChEBI" id="CHEBI:65249"/>
        <dbReference type="ChEBI" id="CHEBI:78442"/>
        <dbReference type="ChEBI" id="CHEBI:78494"/>
        <dbReference type="ChEBI" id="CHEBI:133043"/>
        <dbReference type="EC" id="2.3.2.6"/>
    </reaction>
</comment>
<dbReference type="EC" id="2.3.2.6" evidence="4"/>
<comment type="catalytic activity">
    <reaction evidence="4">
        <text>N-terminal L-arginyl-[protein] + L-leucyl-tRNA(Leu) = N-terminal L-leucyl-L-arginyl-[protein] + tRNA(Leu) + H(+)</text>
        <dbReference type="Rhea" id="RHEA:50416"/>
        <dbReference type="Rhea" id="RHEA-COMP:9613"/>
        <dbReference type="Rhea" id="RHEA-COMP:9622"/>
        <dbReference type="Rhea" id="RHEA-COMP:12672"/>
        <dbReference type="Rhea" id="RHEA-COMP:12673"/>
        <dbReference type="ChEBI" id="CHEBI:15378"/>
        <dbReference type="ChEBI" id="CHEBI:64719"/>
        <dbReference type="ChEBI" id="CHEBI:78442"/>
        <dbReference type="ChEBI" id="CHEBI:78494"/>
        <dbReference type="ChEBI" id="CHEBI:133044"/>
        <dbReference type="EC" id="2.3.2.6"/>
    </reaction>
</comment>
<evidence type="ECO:0000256" key="2">
    <source>
        <dbReference type="ARBA" id="ARBA00022679"/>
    </source>
</evidence>
<dbReference type="InterPro" id="IPR016181">
    <property type="entry name" value="Acyl_CoA_acyltransferase"/>
</dbReference>
<dbReference type="HAMAP" id="MF_00688">
    <property type="entry name" value="Leu_Phe_trans"/>
    <property type="match status" value="1"/>
</dbReference>
<accession>A0A220S1Y0</accession>
<organism evidence="5 6">
    <name type="scientific">Neisseria chenwenguii</name>
    <dbReference type="NCBI Taxonomy" id="1853278"/>
    <lineage>
        <taxon>Bacteria</taxon>
        <taxon>Pseudomonadati</taxon>
        <taxon>Pseudomonadota</taxon>
        <taxon>Betaproteobacteria</taxon>
        <taxon>Neisseriales</taxon>
        <taxon>Neisseriaceae</taxon>
        <taxon>Neisseria</taxon>
    </lineage>
</organism>
<evidence type="ECO:0000313" key="5">
    <source>
        <dbReference type="EMBL" id="ASK27484.1"/>
    </source>
</evidence>
<dbReference type="KEGG" id="nei:BG910_06760"/>
<comment type="subcellular location">
    <subcellularLocation>
        <location evidence="4">Cytoplasm</location>
    </subcellularLocation>
</comment>
<keyword evidence="2 4" id="KW-0808">Transferase</keyword>
<dbReference type="Pfam" id="PF03588">
    <property type="entry name" value="Leu_Phe_trans"/>
    <property type="match status" value="1"/>
</dbReference>
<evidence type="ECO:0000313" key="6">
    <source>
        <dbReference type="Proteomes" id="UP000198238"/>
    </source>
</evidence>
<dbReference type="PANTHER" id="PTHR30098">
    <property type="entry name" value="LEUCYL/PHENYLALANYL-TRNA--PROTEIN TRANSFERASE"/>
    <property type="match status" value="1"/>
</dbReference>
<evidence type="ECO:0000256" key="4">
    <source>
        <dbReference type="HAMAP-Rule" id="MF_00688"/>
    </source>
</evidence>
<evidence type="ECO:0000256" key="3">
    <source>
        <dbReference type="ARBA" id="ARBA00023315"/>
    </source>
</evidence>